<dbReference type="InterPro" id="IPR036513">
    <property type="entry name" value="STAS_dom_sf"/>
</dbReference>
<evidence type="ECO:0000313" key="1">
    <source>
        <dbReference type="EMBL" id="RBQ07813.1"/>
    </source>
</evidence>
<proteinExistence type="predicted"/>
<evidence type="ECO:0000313" key="2">
    <source>
        <dbReference type="Proteomes" id="UP000252081"/>
    </source>
</evidence>
<protein>
    <recommendedName>
        <fullName evidence="3">STAS domain-containing protein</fullName>
    </recommendedName>
</protein>
<comment type="caution">
    <text evidence="1">The sequence shown here is derived from an EMBL/GenBank/DDBJ whole genome shotgun (WGS) entry which is preliminary data.</text>
</comment>
<accession>A0A366L2U5</accession>
<evidence type="ECO:0008006" key="3">
    <source>
        <dbReference type="Google" id="ProtNLM"/>
    </source>
</evidence>
<dbReference type="Gene3D" id="3.30.565.10">
    <property type="entry name" value="Histidine kinase-like ATPase, C-terminal domain"/>
    <property type="match status" value="1"/>
</dbReference>
<dbReference type="Proteomes" id="UP000252081">
    <property type="component" value="Unassembled WGS sequence"/>
</dbReference>
<dbReference type="EMBL" id="QNQU01000007">
    <property type="protein sequence ID" value="RBQ07813.1"/>
    <property type="molecule type" value="Genomic_DNA"/>
</dbReference>
<dbReference type="AlphaFoldDB" id="A0A366L2U5"/>
<dbReference type="RefSeq" id="WP_113948573.1">
    <property type="nucleotide sequence ID" value="NZ_QNQU01000007.1"/>
</dbReference>
<dbReference type="SUPFAM" id="SSF55874">
    <property type="entry name" value="ATPase domain of HSP90 chaperone/DNA topoisomerase II/histidine kinase"/>
    <property type="match status" value="1"/>
</dbReference>
<dbReference type="SUPFAM" id="SSF52091">
    <property type="entry name" value="SpoIIaa-like"/>
    <property type="match status" value="1"/>
</dbReference>
<gene>
    <name evidence="1" type="ORF">DRW42_09420</name>
</gene>
<dbReference type="OrthoDB" id="2047848at2"/>
<reference evidence="1 2" key="1">
    <citation type="submission" date="2018-07" db="EMBL/GenBank/DDBJ databases">
        <title>A draft genome of a endophytic bacteria, a new species of Pedobacter.</title>
        <authorList>
            <person name="Zhang Z.D."/>
            <person name="Chen Z.J."/>
        </authorList>
    </citation>
    <scope>NUCLEOTIDE SEQUENCE [LARGE SCALE GENOMIC DNA]</scope>
    <source>
        <strain evidence="1 2">RS10</strain>
    </source>
</reference>
<name>A0A366L2U5_9SPHI</name>
<keyword evidence="2" id="KW-1185">Reference proteome</keyword>
<dbReference type="InterPro" id="IPR036890">
    <property type="entry name" value="HATPase_C_sf"/>
</dbReference>
<sequence length="298" mass="33446">MKITDKPYVIKVPIRVRGNTLGYDFISNLALDTYLLEDSSVILDFSDTKWFDGNLCSALGTILDDVKARRNTVFLRNLQRHVHQAFTKNKFLDTFGDIPISEDSLTIPYKKIGINENEQEAKDFFNDQLFNKPDMPLMSNEARKRVLVALFEVCVNALTHGECENVYVCGQIFPNKEIPEVSVTFSDMGRTIGANVNAFLKADLSGNKTILWALEDGNTTKVNTTGGIGLKLLQSLVVLNHGSLQIVSGDGFVEFLDGYNKEYELDGYFPGTIVTIKLRLKDSNFYVLSSEIDINDIF</sequence>
<organism evidence="1 2">
    <name type="scientific">Pedobacter miscanthi</name>
    <dbReference type="NCBI Taxonomy" id="2259170"/>
    <lineage>
        <taxon>Bacteria</taxon>
        <taxon>Pseudomonadati</taxon>
        <taxon>Bacteroidota</taxon>
        <taxon>Sphingobacteriia</taxon>
        <taxon>Sphingobacteriales</taxon>
        <taxon>Sphingobacteriaceae</taxon>
        <taxon>Pedobacter</taxon>
    </lineage>
</organism>